<keyword evidence="2" id="KW-1185">Reference proteome</keyword>
<comment type="caution">
    <text evidence="1">The sequence shown here is derived from an EMBL/GenBank/DDBJ whole genome shotgun (WGS) entry which is preliminary data.</text>
</comment>
<organism evidence="1 2">
    <name type="scientific">Fusarium austroafricanum</name>
    <dbReference type="NCBI Taxonomy" id="2364996"/>
    <lineage>
        <taxon>Eukaryota</taxon>
        <taxon>Fungi</taxon>
        <taxon>Dikarya</taxon>
        <taxon>Ascomycota</taxon>
        <taxon>Pezizomycotina</taxon>
        <taxon>Sordariomycetes</taxon>
        <taxon>Hypocreomycetidae</taxon>
        <taxon>Hypocreales</taxon>
        <taxon>Nectriaceae</taxon>
        <taxon>Fusarium</taxon>
        <taxon>Fusarium concolor species complex</taxon>
    </lineage>
</organism>
<gene>
    <name evidence="1" type="ORF">F53441_4141</name>
</gene>
<dbReference type="OrthoDB" id="6119954at2759"/>
<evidence type="ECO:0000313" key="1">
    <source>
        <dbReference type="EMBL" id="KAF4453144.1"/>
    </source>
</evidence>
<dbReference type="EMBL" id="JAADJG010000162">
    <property type="protein sequence ID" value="KAF4453144.1"/>
    <property type="molecule type" value="Genomic_DNA"/>
</dbReference>
<protein>
    <submittedName>
        <fullName evidence="1">Zinc metallopeptidase</fullName>
    </submittedName>
</protein>
<dbReference type="Gene3D" id="3.40.630.10">
    <property type="entry name" value="Zn peptidases"/>
    <property type="match status" value="1"/>
</dbReference>
<reference evidence="1" key="1">
    <citation type="submission" date="2020-01" db="EMBL/GenBank/DDBJ databases">
        <title>Identification and distribution of gene clusters putatively required for synthesis of sphingolipid metabolism inhibitors in phylogenetically diverse species of the filamentous fungus Fusarium.</title>
        <authorList>
            <person name="Kim H.-S."/>
            <person name="Busman M."/>
            <person name="Brown D.W."/>
            <person name="Divon H."/>
            <person name="Uhlig S."/>
            <person name="Proctor R.H."/>
        </authorList>
    </citation>
    <scope>NUCLEOTIDE SEQUENCE</scope>
    <source>
        <strain evidence="1">NRRL 53441</strain>
    </source>
</reference>
<dbReference type="Gene3D" id="3.30.70.360">
    <property type="match status" value="1"/>
</dbReference>
<name>A0A8H4KPF5_9HYPO</name>
<accession>A0A8H4KPF5</accession>
<dbReference type="SUPFAM" id="SSF55031">
    <property type="entry name" value="Bacterial exopeptidase dimerisation domain"/>
    <property type="match status" value="1"/>
</dbReference>
<dbReference type="Proteomes" id="UP000605986">
    <property type="component" value="Unassembled WGS sequence"/>
</dbReference>
<dbReference type="AlphaFoldDB" id="A0A8H4KPF5"/>
<evidence type="ECO:0000313" key="2">
    <source>
        <dbReference type="Proteomes" id="UP000605986"/>
    </source>
</evidence>
<sequence length="158" mass="16974">MATLLAAADLLRASADQWSGTVSTRSGAVLVAADSVRIRVIGGPCEGGINPQLCVDPIPLSMRIALGLQEYVTDKVGADEDVTVACWGFHASEPGNDYVAYADILLDIKTVKPDVCTRVLALVERRFRDECRLASVPTNPIFNYSIRAPLTKNDGLDL</sequence>
<dbReference type="InterPro" id="IPR036264">
    <property type="entry name" value="Bact_exopeptidase_dim_dom"/>
</dbReference>
<proteinExistence type="predicted"/>